<dbReference type="PANTHER" id="PTHR43745:SF2">
    <property type="entry name" value="NITROREDUCTASE MJ1384-RELATED"/>
    <property type="match status" value="1"/>
</dbReference>
<dbReference type="GO" id="GO:0016491">
    <property type="term" value="F:oxidoreductase activity"/>
    <property type="evidence" value="ECO:0007669"/>
    <property type="project" value="InterPro"/>
</dbReference>
<dbReference type="EMBL" id="NPBY01000135">
    <property type="protein sequence ID" value="PAD71152.1"/>
    <property type="molecule type" value="Genomic_DNA"/>
</dbReference>
<dbReference type="InterPro" id="IPR000415">
    <property type="entry name" value="Nitroreductase-like"/>
</dbReference>
<dbReference type="Gene3D" id="3.40.109.10">
    <property type="entry name" value="NADH Oxidase"/>
    <property type="match status" value="1"/>
</dbReference>
<protein>
    <recommendedName>
        <fullName evidence="3">SagB/ThcOx family dehydrogenase</fullName>
    </recommendedName>
</protein>
<evidence type="ECO:0000313" key="2">
    <source>
        <dbReference type="Proteomes" id="UP000215596"/>
    </source>
</evidence>
<name>A0A268EDG0_9BACL</name>
<dbReference type="PANTHER" id="PTHR43745">
    <property type="entry name" value="NITROREDUCTASE MJ1384-RELATED"/>
    <property type="match status" value="1"/>
</dbReference>
<dbReference type="Proteomes" id="UP000215596">
    <property type="component" value="Unassembled WGS sequence"/>
</dbReference>
<dbReference type="InterPro" id="IPR052544">
    <property type="entry name" value="Bacteriocin_Proc_Enz"/>
</dbReference>
<accession>A0A268EDG0</accession>
<proteinExistence type="predicted"/>
<dbReference type="AlphaFoldDB" id="A0A268EDG0"/>
<evidence type="ECO:0000313" key="1">
    <source>
        <dbReference type="EMBL" id="PAD71152.1"/>
    </source>
</evidence>
<sequence>MSKKDFDSIIYNSFGRDFDSGSKRYPSAGALYPIVPLVYILEDSAIDGLSNLRGCYVFDTYALSLKKIKEWSSEEYNDFLSVLNTSNKQIYSNLAIGYAIDLKKAIIKYKQRGYRHALIEVGLMAQALREVLVSEKKGLGEFCWSGFDDNALTYLSGLNPRLIPISLIQWFGYKMEGK</sequence>
<gene>
    <name evidence="1" type="ORF">CHH67_25670</name>
</gene>
<organism evidence="1 2">
    <name type="scientific">Paenibacillus campinasensis</name>
    <dbReference type="NCBI Taxonomy" id="66347"/>
    <lineage>
        <taxon>Bacteria</taxon>
        <taxon>Bacillati</taxon>
        <taxon>Bacillota</taxon>
        <taxon>Bacilli</taxon>
        <taxon>Bacillales</taxon>
        <taxon>Paenibacillaceae</taxon>
        <taxon>Paenibacillus</taxon>
    </lineage>
</organism>
<comment type="caution">
    <text evidence="1">The sequence shown here is derived from an EMBL/GenBank/DDBJ whole genome shotgun (WGS) entry which is preliminary data.</text>
</comment>
<reference evidence="1 2" key="1">
    <citation type="submission" date="2017-07" db="EMBL/GenBank/DDBJ databases">
        <title>Isolation and whole genome analysis of endospore-forming bacteria from heroin.</title>
        <authorList>
            <person name="Kalinowski J."/>
            <person name="Ahrens B."/>
            <person name="Al-Dilaimi A."/>
            <person name="Winkler A."/>
            <person name="Wibberg D."/>
            <person name="Schleenbecker U."/>
            <person name="Ruckert C."/>
            <person name="Wolfel R."/>
            <person name="Grass G."/>
        </authorList>
    </citation>
    <scope>NUCLEOTIDE SEQUENCE [LARGE SCALE GENOMIC DNA]</scope>
    <source>
        <strain evidence="1 2">7537-G1</strain>
    </source>
</reference>
<evidence type="ECO:0008006" key="3">
    <source>
        <dbReference type="Google" id="ProtNLM"/>
    </source>
</evidence>